<evidence type="ECO:0000256" key="4">
    <source>
        <dbReference type="ARBA" id="ARBA00022801"/>
    </source>
</evidence>
<gene>
    <name evidence="8" type="ORF">E5167_13240</name>
</gene>
<dbReference type="PANTHER" id="PTHR33146">
    <property type="entry name" value="ENDONUCLEASE 4"/>
    <property type="match status" value="1"/>
</dbReference>
<evidence type="ECO:0000256" key="6">
    <source>
        <dbReference type="ARBA" id="ARBA00023180"/>
    </source>
</evidence>
<dbReference type="OrthoDB" id="267579at2"/>
<keyword evidence="1" id="KW-0540">Nuclease</keyword>
<dbReference type="CDD" id="cd11010">
    <property type="entry name" value="S1-P1_nuclease"/>
    <property type="match status" value="1"/>
</dbReference>
<evidence type="ECO:0000256" key="2">
    <source>
        <dbReference type="ARBA" id="ARBA00022723"/>
    </source>
</evidence>
<keyword evidence="9" id="KW-1185">Reference proteome</keyword>
<dbReference type="GO" id="GO:0003676">
    <property type="term" value="F:nucleic acid binding"/>
    <property type="evidence" value="ECO:0007669"/>
    <property type="project" value="InterPro"/>
</dbReference>
<evidence type="ECO:0000256" key="3">
    <source>
        <dbReference type="ARBA" id="ARBA00022759"/>
    </source>
</evidence>
<protein>
    <submittedName>
        <fullName evidence="8">S1/P1 Nuclease</fullName>
    </submittedName>
</protein>
<dbReference type="Proteomes" id="UP000307657">
    <property type="component" value="Unassembled WGS sequence"/>
</dbReference>
<keyword evidence="5" id="KW-1015">Disulfide bond</keyword>
<comment type="caution">
    <text evidence="8">The sequence shown here is derived from an EMBL/GenBank/DDBJ whole genome shotgun (WGS) entry which is preliminary data.</text>
</comment>
<feature type="signal peptide" evidence="7">
    <location>
        <begin position="1"/>
        <end position="21"/>
    </location>
</feature>
<accession>A0A4U0EPQ0</accession>
<keyword evidence="6" id="KW-0325">Glycoprotein</keyword>
<sequence>MKLKFIALLVLPLLLSSSKNTPDFWGQTGHRVVGEIAQKHLKPNTKRQLKKLLQQKSLAFVSTFADEIKSDSRYGKFYTWHFINMPLESDYEASEKNPKGDLVSGINYCTSIISDKNATTDDKVFYLKLLVHLIGDLHQPMHIGLLEDKGGNDFKVQWHYKDSNLHRVWDSEMIDTYDMGYIELAKNADVLTKAEVKQIQEGTVIDWVNETHQLTKKVYASVNHDDNLRYRYSYNNLNTVRDQLQIAGVRLAKVLNDLF</sequence>
<keyword evidence="4" id="KW-0378">Hydrolase</keyword>
<keyword evidence="2" id="KW-0479">Metal-binding</keyword>
<dbReference type="InterPro" id="IPR008947">
    <property type="entry name" value="PLipase_C/P1_nuclease_dom_sf"/>
</dbReference>
<dbReference type="InterPro" id="IPR003154">
    <property type="entry name" value="S1/P1nuclease"/>
</dbReference>
<dbReference type="GO" id="GO:0004519">
    <property type="term" value="F:endonuclease activity"/>
    <property type="evidence" value="ECO:0007669"/>
    <property type="project" value="UniProtKB-KW"/>
</dbReference>
<evidence type="ECO:0000256" key="5">
    <source>
        <dbReference type="ARBA" id="ARBA00023157"/>
    </source>
</evidence>
<dbReference type="GO" id="GO:0006308">
    <property type="term" value="P:DNA catabolic process"/>
    <property type="evidence" value="ECO:0007669"/>
    <property type="project" value="InterPro"/>
</dbReference>
<dbReference type="Pfam" id="PF02265">
    <property type="entry name" value="S1-P1_nuclease"/>
    <property type="match status" value="1"/>
</dbReference>
<keyword evidence="7" id="KW-0732">Signal</keyword>
<evidence type="ECO:0000256" key="1">
    <source>
        <dbReference type="ARBA" id="ARBA00022722"/>
    </source>
</evidence>
<dbReference type="AlphaFoldDB" id="A0A4U0EPQ0"/>
<name>A0A4U0EPQ0_9FLAO</name>
<reference evidence="8 9" key="1">
    <citation type="submission" date="2019-04" db="EMBL/GenBank/DDBJ databases">
        <title>Lacinutrix sp. nov., isolated from marine water.</title>
        <authorList>
            <person name="Kim W."/>
        </authorList>
    </citation>
    <scope>NUCLEOTIDE SEQUENCE [LARGE SCALE GENOMIC DNA]</scope>
    <source>
        <strain evidence="8 9">CAU 1491</strain>
    </source>
</reference>
<evidence type="ECO:0000313" key="9">
    <source>
        <dbReference type="Proteomes" id="UP000307657"/>
    </source>
</evidence>
<dbReference type="GO" id="GO:0016788">
    <property type="term" value="F:hydrolase activity, acting on ester bonds"/>
    <property type="evidence" value="ECO:0007669"/>
    <property type="project" value="InterPro"/>
</dbReference>
<dbReference type="GO" id="GO:0046872">
    <property type="term" value="F:metal ion binding"/>
    <property type="evidence" value="ECO:0007669"/>
    <property type="project" value="UniProtKB-KW"/>
</dbReference>
<dbReference type="EMBL" id="SUPL01000007">
    <property type="protein sequence ID" value="TJY33458.1"/>
    <property type="molecule type" value="Genomic_DNA"/>
</dbReference>
<dbReference type="Gene3D" id="1.10.575.10">
    <property type="entry name" value="P1 Nuclease"/>
    <property type="match status" value="1"/>
</dbReference>
<proteinExistence type="predicted"/>
<evidence type="ECO:0000256" key="7">
    <source>
        <dbReference type="SAM" id="SignalP"/>
    </source>
</evidence>
<evidence type="ECO:0000313" key="8">
    <source>
        <dbReference type="EMBL" id="TJY33458.1"/>
    </source>
</evidence>
<dbReference type="RefSeq" id="WP_136844637.1">
    <property type="nucleotide sequence ID" value="NZ_SUPL01000007.1"/>
</dbReference>
<keyword evidence="3" id="KW-0255">Endonuclease</keyword>
<dbReference type="PANTHER" id="PTHR33146:SF10">
    <property type="entry name" value="STRAND-SPECIFIC NUCLEASE, PUTATIVE-RELATED"/>
    <property type="match status" value="1"/>
</dbReference>
<feature type="chain" id="PRO_5020428072" evidence="7">
    <location>
        <begin position="22"/>
        <end position="259"/>
    </location>
</feature>
<dbReference type="SUPFAM" id="SSF48537">
    <property type="entry name" value="Phospholipase C/P1 nuclease"/>
    <property type="match status" value="1"/>
</dbReference>
<organism evidence="8 9">
    <name type="scientific">Pontimicrobium aquaticum</name>
    <dbReference type="NCBI Taxonomy" id="2565367"/>
    <lineage>
        <taxon>Bacteria</taxon>
        <taxon>Pseudomonadati</taxon>
        <taxon>Bacteroidota</taxon>
        <taxon>Flavobacteriia</taxon>
        <taxon>Flavobacteriales</taxon>
        <taxon>Flavobacteriaceae</taxon>
        <taxon>Pontimicrobium</taxon>
    </lineage>
</organism>